<dbReference type="RefSeq" id="XP_002177259.1">
    <property type="nucleotide sequence ID" value="XM_002177223.1"/>
</dbReference>
<evidence type="ECO:0000256" key="15">
    <source>
        <dbReference type="SAM" id="MobiDB-lite"/>
    </source>
</evidence>
<feature type="compositionally biased region" description="Low complexity" evidence="15">
    <location>
        <begin position="650"/>
        <end position="661"/>
    </location>
</feature>
<dbReference type="GO" id="GO:0008270">
    <property type="term" value="F:zinc ion binding"/>
    <property type="evidence" value="ECO:0007669"/>
    <property type="project" value="UniProtKB-KW"/>
</dbReference>
<dbReference type="Proteomes" id="UP000000759">
    <property type="component" value="Chromosome 1"/>
</dbReference>
<proteinExistence type="inferred from homology"/>
<feature type="compositionally biased region" description="Basic and acidic residues" evidence="15">
    <location>
        <begin position="217"/>
        <end position="259"/>
    </location>
</feature>
<keyword evidence="11" id="KW-0539">Nucleus</keyword>
<feature type="compositionally biased region" description="Acidic residues" evidence="15">
    <location>
        <begin position="11"/>
        <end position="36"/>
    </location>
</feature>
<feature type="compositionally biased region" description="Polar residues" evidence="15">
    <location>
        <begin position="44"/>
        <end position="55"/>
    </location>
</feature>
<dbReference type="GeneID" id="7196438"/>
<dbReference type="Gene3D" id="4.10.1000.10">
    <property type="entry name" value="Zinc finger, CCCH-type"/>
    <property type="match status" value="1"/>
</dbReference>
<reference evidence="17 18" key="1">
    <citation type="journal article" date="2008" name="Nature">
        <title>The Phaeodactylum genome reveals the evolutionary history of diatom genomes.</title>
        <authorList>
            <person name="Bowler C."/>
            <person name="Allen A.E."/>
            <person name="Badger J.H."/>
            <person name="Grimwood J."/>
            <person name="Jabbari K."/>
            <person name="Kuo A."/>
            <person name="Maheswari U."/>
            <person name="Martens C."/>
            <person name="Maumus F."/>
            <person name="Otillar R.P."/>
            <person name="Rayko E."/>
            <person name="Salamov A."/>
            <person name="Vandepoele K."/>
            <person name="Beszteri B."/>
            <person name="Gruber A."/>
            <person name="Heijde M."/>
            <person name="Katinka M."/>
            <person name="Mock T."/>
            <person name="Valentin K."/>
            <person name="Verret F."/>
            <person name="Berges J.A."/>
            <person name="Brownlee C."/>
            <person name="Cadoret J.P."/>
            <person name="Chiovitti A."/>
            <person name="Choi C.J."/>
            <person name="Coesel S."/>
            <person name="De Martino A."/>
            <person name="Detter J.C."/>
            <person name="Durkin C."/>
            <person name="Falciatore A."/>
            <person name="Fournet J."/>
            <person name="Haruta M."/>
            <person name="Huysman M.J."/>
            <person name="Jenkins B.D."/>
            <person name="Jiroutova K."/>
            <person name="Jorgensen R.E."/>
            <person name="Joubert Y."/>
            <person name="Kaplan A."/>
            <person name="Kroger N."/>
            <person name="Kroth P.G."/>
            <person name="La Roche J."/>
            <person name="Lindquist E."/>
            <person name="Lommer M."/>
            <person name="Martin-Jezequel V."/>
            <person name="Lopez P.J."/>
            <person name="Lucas S."/>
            <person name="Mangogna M."/>
            <person name="McGinnis K."/>
            <person name="Medlin L.K."/>
            <person name="Montsant A."/>
            <person name="Oudot-Le Secq M.P."/>
            <person name="Napoli C."/>
            <person name="Obornik M."/>
            <person name="Parker M.S."/>
            <person name="Petit J.L."/>
            <person name="Porcel B.M."/>
            <person name="Poulsen N."/>
            <person name="Robison M."/>
            <person name="Rychlewski L."/>
            <person name="Rynearson T.A."/>
            <person name="Schmutz J."/>
            <person name="Shapiro H."/>
            <person name="Siaut M."/>
            <person name="Stanley M."/>
            <person name="Sussman M.R."/>
            <person name="Taylor A.R."/>
            <person name="Vardi A."/>
            <person name="von Dassow P."/>
            <person name="Vyverman W."/>
            <person name="Willis A."/>
            <person name="Wyrwicz L.S."/>
            <person name="Rokhsar D.S."/>
            <person name="Weissenbach J."/>
            <person name="Armbrust E.V."/>
            <person name="Green B.R."/>
            <person name="Van de Peer Y."/>
            <person name="Grigoriev I.V."/>
        </authorList>
    </citation>
    <scope>NUCLEOTIDE SEQUENCE [LARGE SCALE GENOMIC DNA]</scope>
    <source>
        <strain evidence="17 18">CCAP 1055/1</strain>
    </source>
</reference>
<evidence type="ECO:0000256" key="5">
    <source>
        <dbReference type="ARBA" id="ARBA00022771"/>
    </source>
</evidence>
<sequence>MARFSLTNVNSDEEETLNGVDVELEYSSDDDDEEDEPPHPLGFRSSTRISLHSPTETMEQYKRRWGYFYPIDDAHDENFFDTPIDSKIQSFPPLSTYMNPNTVSTRALIGYANERKPTDDCVDQVIQLLQAAALVDERDLTTPLLLATNTHLDATNRLTQQKLIEIQHEIDVERRRMERDHLEAAEALQLILHRNQETAELISAEQRRLDSVAQEGEDIRARADKEKQTALKDEERQKEKDAQENAKRENLDSQRAAEKEEAVRSSKYEFIAKAKKLVAQLVLIRASVESFEKSKAVGKRRLQMKKIVNGKVNTLSENTQKIREVANNVSQAIEKARDEDKQAKEQGEEGNKGFLPEMARGKRYFVDLLSSKVIVRVQAEGFNGQRGDGFPLANMLAQVSTDHKELGPNLAAHIYTVCPTAIPSLPDPAPDASEDDLMRSLGMLQHADGNFESFERFLGRTEGIISMVANIMSSSPANHTLLGGHEGAVKWMTRFLSLLPSSTDTALPLIVAPVLDAFLTGAGHMLANIHAEEFKLLLKAIDENVLPRLDDGPTGKPSAMRLEKTMSGGYEKFQSTLPSRALAEFYNGSSFLRSHGSTSTPSPFGHSVFAGNAGTTGVPPFGQSSTNSLVEAGTSSDAFGKPPLNASPFTGSGTTSHTTSGISKMDQSDSFQPKQTQALPFGVASNTSTFGQVASSSPALLQKSSPFGNTFPSPSPFGTAASVPFGKPNAVPLSVSAPNPSTSPFGNSLQTVVPFGGQNMSLPSSGSSIPNTFPFGNPAQAASPFGKPTPMLSSYGISHPNPSPFKNPSSGSSPFGSVVASSSPFGGTSKVISTFNSGSSSPFGSQTGSSSPFPSVGDFPPNSNGRPSHTTKTQPCKFFAEGRCRFGDNCRFSHEPPNSTRIPSSSPFMNTTFRQ</sequence>
<dbReference type="PANTHER" id="PTHR12960:SF0">
    <property type="entry name" value="MRNA EXPORT FACTOR GLE1"/>
    <property type="match status" value="1"/>
</dbReference>
<evidence type="ECO:0000256" key="14">
    <source>
        <dbReference type="PROSITE-ProRule" id="PRU00723"/>
    </source>
</evidence>
<keyword evidence="3" id="KW-0813">Transport</keyword>
<dbReference type="Pfam" id="PF07817">
    <property type="entry name" value="GLE1"/>
    <property type="match status" value="1"/>
</dbReference>
<dbReference type="AlphaFoldDB" id="B7FPR5"/>
<feature type="compositionally biased region" description="Low complexity" evidence="15">
    <location>
        <begin position="798"/>
        <end position="820"/>
    </location>
</feature>
<gene>
    <name evidence="17" type="ORF">PHATRDRAFT_42841</name>
</gene>
<keyword evidence="4 14" id="KW-0479">Metal-binding</keyword>
<feature type="compositionally biased region" description="Polar residues" evidence="15">
    <location>
        <begin position="861"/>
        <end position="874"/>
    </location>
</feature>
<feature type="region of interest" description="Disordered" evidence="15">
    <location>
        <begin position="639"/>
        <end position="674"/>
    </location>
</feature>
<feature type="domain" description="C3H1-type" evidence="16">
    <location>
        <begin position="870"/>
        <end position="897"/>
    </location>
</feature>
<dbReference type="InterPro" id="IPR038506">
    <property type="entry name" value="GLE1-like_sf"/>
</dbReference>
<dbReference type="GO" id="GO:0031369">
    <property type="term" value="F:translation initiation factor binding"/>
    <property type="evidence" value="ECO:0007669"/>
    <property type="project" value="TreeGrafter"/>
</dbReference>
<dbReference type="PROSITE" id="PS50103">
    <property type="entry name" value="ZF_C3H1"/>
    <property type="match status" value="1"/>
</dbReference>
<feature type="region of interest" description="Disordered" evidence="15">
    <location>
        <begin position="836"/>
        <end position="874"/>
    </location>
</feature>
<dbReference type="GO" id="GO:0000822">
    <property type="term" value="F:inositol hexakisphosphate binding"/>
    <property type="evidence" value="ECO:0007669"/>
    <property type="project" value="TreeGrafter"/>
</dbReference>
<keyword evidence="6" id="KW-0509">mRNA transport</keyword>
<dbReference type="SUPFAM" id="SSF90229">
    <property type="entry name" value="CCCH zinc finger"/>
    <property type="match status" value="1"/>
</dbReference>
<keyword evidence="18" id="KW-1185">Reference proteome</keyword>
<evidence type="ECO:0000313" key="18">
    <source>
        <dbReference type="Proteomes" id="UP000000759"/>
    </source>
</evidence>
<evidence type="ECO:0000256" key="4">
    <source>
        <dbReference type="ARBA" id="ARBA00022723"/>
    </source>
</evidence>
<evidence type="ECO:0000256" key="3">
    <source>
        <dbReference type="ARBA" id="ARBA00022448"/>
    </source>
</evidence>
<dbReference type="eggNOG" id="ENOG502RRBG">
    <property type="taxonomic scope" value="Eukaryota"/>
</dbReference>
<feature type="region of interest" description="Disordered" evidence="15">
    <location>
        <begin position="1"/>
        <end position="55"/>
    </location>
</feature>
<dbReference type="HOGENOM" id="CLU_310468_0_0_1"/>
<dbReference type="InterPro" id="IPR036855">
    <property type="entry name" value="Znf_CCCH_sf"/>
</dbReference>
<feature type="compositionally biased region" description="Low complexity" evidence="15">
    <location>
        <begin position="836"/>
        <end position="855"/>
    </location>
</feature>
<keyword evidence="9" id="KW-0811">Translocation</keyword>
<protein>
    <recommendedName>
        <fullName evidence="12">mRNA export factor GLE1</fullName>
    </recommendedName>
    <alternativeName>
        <fullName evidence="13">Nucleoporin GLE1</fullName>
    </alternativeName>
</protein>
<dbReference type="Gene3D" id="1.25.40.510">
    <property type="entry name" value="GLE1-like"/>
    <property type="match status" value="1"/>
</dbReference>
<evidence type="ECO:0000256" key="2">
    <source>
        <dbReference type="ARBA" id="ARBA00011056"/>
    </source>
</evidence>
<evidence type="ECO:0000256" key="12">
    <source>
        <dbReference type="ARBA" id="ARBA00026227"/>
    </source>
</evidence>
<accession>B7FPR5</accession>
<dbReference type="GO" id="GO:0005737">
    <property type="term" value="C:cytoplasm"/>
    <property type="evidence" value="ECO:0007669"/>
    <property type="project" value="TreeGrafter"/>
</dbReference>
<comment type="similarity">
    <text evidence="2">Belongs to the GLE1 family.</text>
</comment>
<keyword evidence="10" id="KW-0906">Nuclear pore complex</keyword>
<organism evidence="17 18">
    <name type="scientific">Phaeodactylum tricornutum (strain CCAP 1055/1)</name>
    <dbReference type="NCBI Taxonomy" id="556484"/>
    <lineage>
        <taxon>Eukaryota</taxon>
        <taxon>Sar</taxon>
        <taxon>Stramenopiles</taxon>
        <taxon>Ochrophyta</taxon>
        <taxon>Bacillariophyta</taxon>
        <taxon>Bacillariophyceae</taxon>
        <taxon>Bacillariophycidae</taxon>
        <taxon>Naviculales</taxon>
        <taxon>Phaeodactylaceae</taxon>
        <taxon>Phaeodactylum</taxon>
    </lineage>
</organism>
<dbReference type="PaxDb" id="2850-Phatr42841"/>
<dbReference type="STRING" id="556484.B7FPR5"/>
<feature type="region of interest" description="Disordered" evidence="15">
    <location>
        <begin position="894"/>
        <end position="915"/>
    </location>
</feature>
<dbReference type="SMART" id="SM00356">
    <property type="entry name" value="ZnF_C3H1"/>
    <property type="match status" value="1"/>
</dbReference>
<evidence type="ECO:0000256" key="7">
    <source>
        <dbReference type="ARBA" id="ARBA00022833"/>
    </source>
</evidence>
<evidence type="ECO:0000259" key="16">
    <source>
        <dbReference type="PROSITE" id="PS50103"/>
    </source>
</evidence>
<dbReference type="GO" id="GO:0015031">
    <property type="term" value="P:protein transport"/>
    <property type="evidence" value="ECO:0007669"/>
    <property type="project" value="UniProtKB-KW"/>
</dbReference>
<evidence type="ECO:0000313" key="17">
    <source>
        <dbReference type="EMBL" id="EEC51722.1"/>
    </source>
</evidence>
<dbReference type="EMBL" id="CM000605">
    <property type="protein sequence ID" value="EEC51722.1"/>
    <property type="molecule type" value="Genomic_DNA"/>
</dbReference>
<dbReference type="InterPro" id="IPR041367">
    <property type="entry name" value="Znf-CCCH_4"/>
</dbReference>
<evidence type="ECO:0000256" key="8">
    <source>
        <dbReference type="ARBA" id="ARBA00022927"/>
    </source>
</evidence>
<keyword evidence="8" id="KW-0653">Protein transport</keyword>
<dbReference type="OrthoDB" id="48940at2759"/>
<dbReference type="PANTHER" id="PTHR12960">
    <property type="entry name" value="GLE-1-RELATED"/>
    <property type="match status" value="1"/>
</dbReference>
<feature type="compositionally biased region" description="Polar residues" evidence="15">
    <location>
        <begin position="1"/>
        <end position="10"/>
    </location>
</feature>
<keyword evidence="7 14" id="KW-0862">Zinc</keyword>
<feature type="zinc finger region" description="C3H1-type" evidence="14">
    <location>
        <begin position="870"/>
        <end position="897"/>
    </location>
</feature>
<dbReference type="KEGG" id="pti:PHATRDRAFT_42841"/>
<dbReference type="GO" id="GO:0005543">
    <property type="term" value="F:phospholipid binding"/>
    <property type="evidence" value="ECO:0007669"/>
    <property type="project" value="TreeGrafter"/>
</dbReference>
<feature type="region of interest" description="Disordered" evidence="15">
    <location>
        <begin position="216"/>
        <end position="259"/>
    </location>
</feature>
<evidence type="ECO:0000256" key="11">
    <source>
        <dbReference type="ARBA" id="ARBA00023242"/>
    </source>
</evidence>
<reference evidence="18" key="2">
    <citation type="submission" date="2008-08" db="EMBL/GenBank/DDBJ databases">
        <authorList>
            <consortium name="Diatom Consortium"/>
            <person name="Grigoriev I."/>
            <person name="Grimwood J."/>
            <person name="Kuo A."/>
            <person name="Otillar R.P."/>
            <person name="Salamov A."/>
            <person name="Detter J.C."/>
            <person name="Lindquist E."/>
            <person name="Shapiro H."/>
            <person name="Lucas S."/>
            <person name="Glavina del Rio T."/>
            <person name="Pitluck S."/>
            <person name="Rokhsar D."/>
            <person name="Bowler C."/>
        </authorList>
    </citation>
    <scope>GENOME REANNOTATION</scope>
    <source>
        <strain evidence="18">CCAP 1055/1</strain>
    </source>
</reference>
<evidence type="ECO:0000256" key="13">
    <source>
        <dbReference type="ARBA" id="ARBA00029983"/>
    </source>
</evidence>
<evidence type="ECO:0000256" key="1">
    <source>
        <dbReference type="ARBA" id="ARBA00004567"/>
    </source>
</evidence>
<evidence type="ECO:0000256" key="6">
    <source>
        <dbReference type="ARBA" id="ARBA00022816"/>
    </source>
</evidence>
<dbReference type="CDD" id="cd22249">
    <property type="entry name" value="UDM1_RNF168_RNF169-like"/>
    <property type="match status" value="1"/>
</dbReference>
<dbReference type="InterPro" id="IPR012476">
    <property type="entry name" value="GLE1"/>
</dbReference>
<feature type="compositionally biased region" description="Polar residues" evidence="15">
    <location>
        <begin position="896"/>
        <end position="915"/>
    </location>
</feature>
<evidence type="ECO:0000256" key="10">
    <source>
        <dbReference type="ARBA" id="ARBA00023132"/>
    </source>
</evidence>
<feature type="region of interest" description="Disordered" evidence="15">
    <location>
        <begin position="784"/>
        <end position="820"/>
    </location>
</feature>
<keyword evidence="5 14" id="KW-0863">Zinc-finger</keyword>
<dbReference type="GO" id="GO:0044614">
    <property type="term" value="C:nuclear pore cytoplasmic filaments"/>
    <property type="evidence" value="ECO:0007669"/>
    <property type="project" value="TreeGrafter"/>
</dbReference>
<evidence type="ECO:0000256" key="9">
    <source>
        <dbReference type="ARBA" id="ARBA00023010"/>
    </source>
</evidence>
<dbReference type="Pfam" id="PF18044">
    <property type="entry name" value="zf-CCCH_4"/>
    <property type="match status" value="1"/>
</dbReference>
<dbReference type="InterPro" id="IPR000571">
    <property type="entry name" value="Znf_CCCH"/>
</dbReference>
<dbReference type="InParanoid" id="B7FPR5"/>
<comment type="subcellular location">
    <subcellularLocation>
        <location evidence="1">Nucleus</location>
        <location evidence="1">Nuclear pore complex</location>
    </subcellularLocation>
</comment>
<dbReference type="GO" id="GO:0016973">
    <property type="term" value="P:poly(A)+ mRNA export from nucleus"/>
    <property type="evidence" value="ECO:0007669"/>
    <property type="project" value="InterPro"/>
</dbReference>
<name>B7FPR5_PHATC</name>